<dbReference type="AlphaFoldDB" id="A0A399G6K1"/>
<organism evidence="1 2">
    <name type="scientific">Thermobifida halotolerans</name>
    <dbReference type="NCBI Taxonomy" id="483545"/>
    <lineage>
        <taxon>Bacteria</taxon>
        <taxon>Bacillati</taxon>
        <taxon>Actinomycetota</taxon>
        <taxon>Actinomycetes</taxon>
        <taxon>Streptosporangiales</taxon>
        <taxon>Nocardiopsidaceae</taxon>
        <taxon>Thermobifida</taxon>
    </lineage>
</organism>
<evidence type="ECO:0000313" key="2">
    <source>
        <dbReference type="Proteomes" id="UP000265719"/>
    </source>
</evidence>
<dbReference type="PANTHER" id="PTHR43434:SF1">
    <property type="entry name" value="PHOSPHOGLYCOLATE PHOSPHATASE"/>
    <property type="match status" value="1"/>
</dbReference>
<name>A0A399G6K1_9ACTN</name>
<dbReference type="GO" id="GO:0006281">
    <property type="term" value="P:DNA repair"/>
    <property type="evidence" value="ECO:0007669"/>
    <property type="project" value="TreeGrafter"/>
</dbReference>
<dbReference type="KEGG" id="thao:NI17_005955"/>
<dbReference type="EMBL" id="CP063196">
    <property type="protein sequence ID" value="UOE20741.1"/>
    <property type="molecule type" value="Genomic_DNA"/>
</dbReference>
<dbReference type="OrthoDB" id="9781769at2"/>
<protein>
    <submittedName>
        <fullName evidence="1">Haloacid dehalogenase-like hydrolase</fullName>
    </submittedName>
</protein>
<dbReference type="Gene3D" id="1.10.150.240">
    <property type="entry name" value="Putative phosphatase, domain 2"/>
    <property type="match status" value="1"/>
</dbReference>
<dbReference type="InterPro" id="IPR023214">
    <property type="entry name" value="HAD_sf"/>
</dbReference>
<gene>
    <name evidence="1" type="ORF">NI17_005955</name>
</gene>
<reference evidence="1" key="1">
    <citation type="submission" date="2020-10" db="EMBL/GenBank/DDBJ databases">
        <title>De novo genome project of the cellulose decomposer Thermobifida halotolerans type strain.</title>
        <authorList>
            <person name="Nagy I."/>
            <person name="Horvath B."/>
            <person name="Kukolya J."/>
            <person name="Nagy I."/>
            <person name="Orsini M."/>
        </authorList>
    </citation>
    <scope>NUCLEOTIDE SEQUENCE</scope>
    <source>
        <strain evidence="1">DSM 44931</strain>
    </source>
</reference>
<dbReference type="InterPro" id="IPR036412">
    <property type="entry name" value="HAD-like_sf"/>
</dbReference>
<sequence>MTDSPTPRLVLWDIDRTLLSVGPVSRELYERAFAAVTGRRLTAVADMAGRTELAITTETLRLNGVAVTPHLLTRFYAALGRAAEELRPRMAEVGRALPGARAAVDALDRLGVAQTVVTGNIRELAVAKLAAFDLDARLDLDTGGYGDHSGDRAELVRWAVARTGDRHGTVVAPSTVVVVGDTPHDVRGAHDAGARAVGVATGRSDRAALLAAGADGVLDDLGDTAAFTALLSAVAAAPSHG</sequence>
<dbReference type="SUPFAM" id="SSF56784">
    <property type="entry name" value="HAD-like"/>
    <property type="match status" value="1"/>
</dbReference>
<dbReference type="SFLD" id="SFLDG01129">
    <property type="entry name" value="C1.5:_HAD__Beta-PGM__Phosphata"/>
    <property type="match status" value="1"/>
</dbReference>
<dbReference type="InterPro" id="IPR023198">
    <property type="entry name" value="PGP-like_dom2"/>
</dbReference>
<accession>A0A399G6K1</accession>
<dbReference type="GO" id="GO:0008967">
    <property type="term" value="F:phosphoglycolate phosphatase activity"/>
    <property type="evidence" value="ECO:0007669"/>
    <property type="project" value="TreeGrafter"/>
</dbReference>
<dbReference type="Pfam" id="PF12710">
    <property type="entry name" value="HAD"/>
    <property type="match status" value="1"/>
</dbReference>
<dbReference type="InterPro" id="IPR050155">
    <property type="entry name" value="HAD-like_hydrolase_sf"/>
</dbReference>
<dbReference type="Gene3D" id="3.40.50.1000">
    <property type="entry name" value="HAD superfamily/HAD-like"/>
    <property type="match status" value="1"/>
</dbReference>
<dbReference type="RefSeq" id="WP_068692462.1">
    <property type="nucleotide sequence ID" value="NZ_CP063196.1"/>
</dbReference>
<proteinExistence type="predicted"/>
<dbReference type="PANTHER" id="PTHR43434">
    <property type="entry name" value="PHOSPHOGLYCOLATE PHOSPHATASE"/>
    <property type="match status" value="1"/>
</dbReference>
<dbReference type="Proteomes" id="UP000265719">
    <property type="component" value="Chromosome"/>
</dbReference>
<keyword evidence="2" id="KW-1185">Reference proteome</keyword>
<dbReference type="SFLD" id="SFLDS00003">
    <property type="entry name" value="Haloacid_Dehalogenase"/>
    <property type="match status" value="1"/>
</dbReference>
<evidence type="ECO:0000313" key="1">
    <source>
        <dbReference type="EMBL" id="UOE20741.1"/>
    </source>
</evidence>
<keyword evidence="1" id="KW-0378">Hydrolase</keyword>